<dbReference type="InterPro" id="IPR046936">
    <property type="entry name" value="BIM1-like"/>
</dbReference>
<protein>
    <recommendedName>
        <fullName evidence="10">Copper acquisition factor BIM1-like domain-containing protein</fullName>
    </recommendedName>
</protein>
<comment type="subcellular location">
    <subcellularLocation>
        <location evidence="1">Cell membrane</location>
        <topology evidence="1">Lipid-anchor</topology>
        <topology evidence="1">GPI-anchor</topology>
    </subcellularLocation>
</comment>
<name>A0A292PX36_9PEZI</name>
<reference evidence="11" key="1">
    <citation type="submission" date="2015-10" db="EMBL/GenBank/DDBJ databases">
        <authorList>
            <person name="Regsiter A."/>
            <person name="william w."/>
        </authorList>
    </citation>
    <scope>NUCLEOTIDE SEQUENCE</scope>
    <source>
        <strain evidence="11">Montdore</strain>
    </source>
</reference>
<feature type="compositionally biased region" description="Low complexity" evidence="8">
    <location>
        <begin position="186"/>
        <end position="196"/>
    </location>
</feature>
<evidence type="ECO:0000256" key="9">
    <source>
        <dbReference type="SAM" id="SignalP"/>
    </source>
</evidence>
<keyword evidence="12" id="KW-1185">Reference proteome</keyword>
<accession>A0A292PX36</accession>
<keyword evidence="7" id="KW-0449">Lipoprotein</keyword>
<dbReference type="Proteomes" id="UP001412239">
    <property type="component" value="Unassembled WGS sequence"/>
</dbReference>
<evidence type="ECO:0000256" key="7">
    <source>
        <dbReference type="ARBA" id="ARBA00023288"/>
    </source>
</evidence>
<evidence type="ECO:0000256" key="2">
    <source>
        <dbReference type="ARBA" id="ARBA00022475"/>
    </source>
</evidence>
<proteinExistence type="predicted"/>
<evidence type="ECO:0000313" key="12">
    <source>
        <dbReference type="Proteomes" id="UP001412239"/>
    </source>
</evidence>
<keyword evidence="5" id="KW-0472">Membrane</keyword>
<dbReference type="Pfam" id="PF20238">
    <property type="entry name" value="BIM1-like_dom"/>
    <property type="match status" value="1"/>
</dbReference>
<evidence type="ECO:0000256" key="3">
    <source>
        <dbReference type="ARBA" id="ARBA00022622"/>
    </source>
</evidence>
<organism evidence="11 12">
    <name type="scientific">Tuber aestivum</name>
    <name type="common">summer truffle</name>
    <dbReference type="NCBI Taxonomy" id="59557"/>
    <lineage>
        <taxon>Eukaryota</taxon>
        <taxon>Fungi</taxon>
        <taxon>Dikarya</taxon>
        <taxon>Ascomycota</taxon>
        <taxon>Pezizomycotina</taxon>
        <taxon>Pezizomycetes</taxon>
        <taxon>Pezizales</taxon>
        <taxon>Tuberaceae</taxon>
        <taxon>Tuber</taxon>
    </lineage>
</organism>
<dbReference type="GO" id="GO:0098552">
    <property type="term" value="C:side of membrane"/>
    <property type="evidence" value="ECO:0007669"/>
    <property type="project" value="UniProtKB-KW"/>
</dbReference>
<feature type="chain" id="PRO_5012471517" description="Copper acquisition factor BIM1-like domain-containing protein" evidence="9">
    <location>
        <begin position="19"/>
        <end position="230"/>
    </location>
</feature>
<evidence type="ECO:0000256" key="4">
    <source>
        <dbReference type="ARBA" id="ARBA00022729"/>
    </source>
</evidence>
<dbReference type="EMBL" id="LN891000">
    <property type="protein sequence ID" value="CUS12172.1"/>
    <property type="molecule type" value="Genomic_DNA"/>
</dbReference>
<evidence type="ECO:0000256" key="1">
    <source>
        <dbReference type="ARBA" id="ARBA00004609"/>
    </source>
</evidence>
<dbReference type="InterPro" id="IPR046530">
    <property type="entry name" value="BIM1-like_dom"/>
</dbReference>
<feature type="signal peptide" evidence="9">
    <location>
        <begin position="1"/>
        <end position="18"/>
    </location>
</feature>
<dbReference type="PANTHER" id="PTHR34992:SF1">
    <property type="entry name" value="COPPER ACQUISITION FACTOR BIM1-LIKE DOMAIN-CONTAINING PROTEIN"/>
    <property type="match status" value="1"/>
</dbReference>
<keyword evidence="2" id="KW-1003">Cell membrane</keyword>
<evidence type="ECO:0000256" key="8">
    <source>
        <dbReference type="SAM" id="MobiDB-lite"/>
    </source>
</evidence>
<dbReference type="PANTHER" id="PTHR34992">
    <property type="entry name" value="HYPHAL ANASTAMOSIS-7 PROTEIN"/>
    <property type="match status" value="1"/>
</dbReference>
<keyword evidence="6" id="KW-0325">Glycoprotein</keyword>
<evidence type="ECO:0000256" key="5">
    <source>
        <dbReference type="ARBA" id="ARBA00023136"/>
    </source>
</evidence>
<keyword evidence="4 9" id="KW-0732">Signal</keyword>
<gene>
    <name evidence="11" type="ORF">GSTUAT00003732001</name>
</gene>
<dbReference type="AlphaFoldDB" id="A0A292PX36"/>
<keyword evidence="3" id="KW-0336">GPI-anchor</keyword>
<feature type="region of interest" description="Disordered" evidence="8">
    <location>
        <begin position="165"/>
        <end position="210"/>
    </location>
</feature>
<sequence>MQFLSFLTAAILVSTVSAHYALTYPYWRGDSYPTQWNYPCGGVNQSVSDTNRTAWPLDGGALVFTPTHDHAQTFVNLGMGNNVTRLNITLVPAFNQTGNGTFCFKKIPIPPGLDIQEGANASIQVIQLTHNGGALYNCADITFKKDAAGPPNGMCVNSTGVGSSPFEFEGSESDSGDHGGSGNQGNSGSSGNQGSTSGAGNGTTGTSGASKTTVGILRAAGLFVVGLALF</sequence>
<feature type="domain" description="Copper acquisition factor BIM1-like" evidence="10">
    <location>
        <begin position="17"/>
        <end position="160"/>
    </location>
</feature>
<evidence type="ECO:0000313" key="11">
    <source>
        <dbReference type="EMBL" id="CUS12172.1"/>
    </source>
</evidence>
<evidence type="ECO:0000256" key="6">
    <source>
        <dbReference type="ARBA" id="ARBA00023180"/>
    </source>
</evidence>
<dbReference type="CDD" id="cd21176">
    <property type="entry name" value="LPMO_auxiliary-like"/>
    <property type="match status" value="1"/>
</dbReference>
<evidence type="ECO:0000259" key="10">
    <source>
        <dbReference type="Pfam" id="PF20238"/>
    </source>
</evidence>
<dbReference type="GO" id="GO:0005886">
    <property type="term" value="C:plasma membrane"/>
    <property type="evidence" value="ECO:0007669"/>
    <property type="project" value="UniProtKB-SubCell"/>
</dbReference>